<dbReference type="InterPro" id="IPR036509">
    <property type="entry name" value="Met_Sox_Rdtase_MsrA_sf"/>
</dbReference>
<comment type="caution">
    <text evidence="7">The sequence shown here is derived from an EMBL/GenBank/DDBJ whole genome shotgun (WGS) entry which is preliminary data.</text>
</comment>
<dbReference type="Pfam" id="PF01625">
    <property type="entry name" value="PMSR"/>
    <property type="match status" value="1"/>
</dbReference>
<evidence type="ECO:0000313" key="7">
    <source>
        <dbReference type="EMBL" id="NJR79694.1"/>
    </source>
</evidence>
<dbReference type="SUPFAM" id="SSF55068">
    <property type="entry name" value="Peptide methionine sulfoxide reductase"/>
    <property type="match status" value="1"/>
</dbReference>
<dbReference type="Proteomes" id="UP000732399">
    <property type="component" value="Unassembled WGS sequence"/>
</dbReference>
<evidence type="ECO:0000256" key="2">
    <source>
        <dbReference type="ARBA" id="ARBA00047806"/>
    </source>
</evidence>
<comment type="catalytic activity">
    <reaction evidence="2 4">
        <text>L-methionyl-[protein] + [thioredoxin]-disulfide + H2O = L-methionyl-(S)-S-oxide-[protein] + [thioredoxin]-dithiol</text>
        <dbReference type="Rhea" id="RHEA:14217"/>
        <dbReference type="Rhea" id="RHEA-COMP:10698"/>
        <dbReference type="Rhea" id="RHEA-COMP:10700"/>
        <dbReference type="Rhea" id="RHEA-COMP:12313"/>
        <dbReference type="Rhea" id="RHEA-COMP:12315"/>
        <dbReference type="ChEBI" id="CHEBI:15377"/>
        <dbReference type="ChEBI" id="CHEBI:16044"/>
        <dbReference type="ChEBI" id="CHEBI:29950"/>
        <dbReference type="ChEBI" id="CHEBI:44120"/>
        <dbReference type="ChEBI" id="CHEBI:50058"/>
        <dbReference type="EC" id="1.8.4.11"/>
    </reaction>
</comment>
<dbReference type="Gene3D" id="3.30.1060.10">
    <property type="entry name" value="Peptide methionine sulphoxide reductase MsrA"/>
    <property type="match status" value="1"/>
</dbReference>
<dbReference type="RefSeq" id="WP_168135249.1">
    <property type="nucleotide sequence ID" value="NZ_JAAVJH010000009.1"/>
</dbReference>
<keyword evidence="5" id="KW-0732">Signal</keyword>
<evidence type="ECO:0000256" key="1">
    <source>
        <dbReference type="ARBA" id="ARBA00023002"/>
    </source>
</evidence>
<feature type="chain" id="PRO_5045657399" description="Peptide methionine sulfoxide reductase MsrA" evidence="5">
    <location>
        <begin position="21"/>
        <end position="213"/>
    </location>
</feature>
<dbReference type="EMBL" id="JAAVJH010000009">
    <property type="protein sequence ID" value="NJR79694.1"/>
    <property type="molecule type" value="Genomic_DNA"/>
</dbReference>
<comment type="function">
    <text evidence="4">Has an important function as a repair enzyme for proteins that have been inactivated by oxidation. Catalyzes the reversible oxidation-reduction of methionine sulfoxide in proteins to methionine.</text>
</comment>
<comment type="catalytic activity">
    <reaction evidence="3 4">
        <text>[thioredoxin]-disulfide + L-methionine + H2O = L-methionine (S)-S-oxide + [thioredoxin]-dithiol</text>
        <dbReference type="Rhea" id="RHEA:19993"/>
        <dbReference type="Rhea" id="RHEA-COMP:10698"/>
        <dbReference type="Rhea" id="RHEA-COMP:10700"/>
        <dbReference type="ChEBI" id="CHEBI:15377"/>
        <dbReference type="ChEBI" id="CHEBI:29950"/>
        <dbReference type="ChEBI" id="CHEBI:50058"/>
        <dbReference type="ChEBI" id="CHEBI:57844"/>
        <dbReference type="ChEBI" id="CHEBI:58772"/>
        <dbReference type="EC" id="1.8.4.11"/>
    </reaction>
</comment>
<dbReference type="NCBIfam" id="TIGR00401">
    <property type="entry name" value="msrA"/>
    <property type="match status" value="1"/>
</dbReference>
<dbReference type="PANTHER" id="PTHR43774">
    <property type="entry name" value="PEPTIDE METHIONINE SULFOXIDE REDUCTASE"/>
    <property type="match status" value="1"/>
</dbReference>
<protein>
    <recommendedName>
        <fullName evidence="4">Peptide methionine sulfoxide reductase MsrA</fullName>
        <shortName evidence="4">Protein-methionine-S-oxide reductase</shortName>
        <ecNumber evidence="4">1.8.4.11</ecNumber>
    </recommendedName>
    <alternativeName>
        <fullName evidence="4">Peptide-methionine (S)-S-oxide reductase</fullName>
        <shortName evidence="4">Peptide Met(O) reductase</shortName>
    </alternativeName>
</protein>
<accession>A0ABX1CP19</accession>
<dbReference type="InterPro" id="IPR002569">
    <property type="entry name" value="Met_Sox_Rdtase_MsrA_dom"/>
</dbReference>
<organism evidence="7 8">
    <name type="scientific">Sphingomonas corticis</name>
    <dbReference type="NCBI Taxonomy" id="2722791"/>
    <lineage>
        <taxon>Bacteria</taxon>
        <taxon>Pseudomonadati</taxon>
        <taxon>Pseudomonadota</taxon>
        <taxon>Alphaproteobacteria</taxon>
        <taxon>Sphingomonadales</taxon>
        <taxon>Sphingomonadaceae</taxon>
        <taxon>Sphingomonas</taxon>
    </lineage>
</organism>
<evidence type="ECO:0000313" key="8">
    <source>
        <dbReference type="Proteomes" id="UP000732399"/>
    </source>
</evidence>
<dbReference type="PANTHER" id="PTHR43774:SF1">
    <property type="entry name" value="PEPTIDE METHIONINE SULFOXIDE REDUCTASE MSRA 2"/>
    <property type="match status" value="1"/>
</dbReference>
<evidence type="ECO:0000256" key="4">
    <source>
        <dbReference type="HAMAP-Rule" id="MF_01401"/>
    </source>
</evidence>
<dbReference type="PROSITE" id="PS51257">
    <property type="entry name" value="PROKAR_LIPOPROTEIN"/>
    <property type="match status" value="1"/>
</dbReference>
<evidence type="ECO:0000259" key="6">
    <source>
        <dbReference type="Pfam" id="PF01625"/>
    </source>
</evidence>
<gene>
    <name evidence="4 7" type="primary">msrA</name>
    <name evidence="7" type="ORF">HBH26_13990</name>
</gene>
<keyword evidence="8" id="KW-1185">Reference proteome</keyword>
<comment type="similarity">
    <text evidence="4">Belongs to the MsrA Met sulfoxide reductase family.</text>
</comment>
<feature type="active site" evidence="4">
    <location>
        <position position="48"/>
    </location>
</feature>
<feature type="signal peptide" evidence="5">
    <location>
        <begin position="1"/>
        <end position="20"/>
    </location>
</feature>
<proteinExistence type="inferred from homology"/>
<evidence type="ECO:0000256" key="5">
    <source>
        <dbReference type="SAM" id="SignalP"/>
    </source>
</evidence>
<keyword evidence="1 4" id="KW-0560">Oxidoreductase</keyword>
<dbReference type="HAMAP" id="MF_01401">
    <property type="entry name" value="MsrA"/>
    <property type="match status" value="1"/>
</dbReference>
<feature type="domain" description="Peptide methionine sulphoxide reductase MsrA" evidence="6">
    <location>
        <begin position="42"/>
        <end position="192"/>
    </location>
</feature>
<dbReference type="GO" id="GO:0008113">
    <property type="term" value="F:peptide-methionine (S)-S-oxide reductase activity"/>
    <property type="evidence" value="ECO:0007669"/>
    <property type="project" value="UniProtKB-EC"/>
</dbReference>
<dbReference type="EC" id="1.8.4.11" evidence="4"/>
<reference evidence="7 8" key="1">
    <citation type="submission" date="2020-03" db="EMBL/GenBank/DDBJ databases">
        <authorList>
            <person name="Wang L."/>
            <person name="He N."/>
            <person name="Li Y."/>
            <person name="Fang Y."/>
            <person name="Zhang F."/>
        </authorList>
    </citation>
    <scope>NUCLEOTIDE SEQUENCE [LARGE SCALE GENOMIC DNA]</scope>
    <source>
        <strain evidence="7 8">36D10-4-7</strain>
    </source>
</reference>
<evidence type="ECO:0000256" key="3">
    <source>
        <dbReference type="ARBA" id="ARBA00048782"/>
    </source>
</evidence>
<sequence length="213" mass="22839">MTRAILLPALLLASCGPAAAERAVPIPAARSDVPAAAGTQVAVLAGGCFWGMEAVFEQVRGVRSVTSGYAGGTRGTANYDAVSTERTRHAEAIRIVYDPRVVSYATLLRVYFSVAHDPTQVNRQGPDSGPSYRSAIFPQSPQQRAVATAYIAQLNAAKAFPGAIATRIEGGAFYPAEAYHQDFYRRNPTHPYIVRWDKPKVAAFRAGFPKLAA</sequence>
<name>A0ABX1CP19_9SPHN</name>